<dbReference type="Pfam" id="PF18731">
    <property type="entry name" value="HEPN_Swt1"/>
    <property type="match status" value="1"/>
</dbReference>
<organism evidence="2">
    <name type="scientific">marine sediment metagenome</name>
    <dbReference type="NCBI Taxonomy" id="412755"/>
    <lineage>
        <taxon>unclassified sequences</taxon>
        <taxon>metagenomes</taxon>
        <taxon>ecological metagenomes</taxon>
    </lineage>
</organism>
<proteinExistence type="predicted"/>
<name>A0A0F9RRA7_9ZZZZ</name>
<sequence>MNEFQVKRAFVTLVREIETFLDKNIGSDIKLYDLDNKSLKNMKNLPMIIELAKDVIDQVRSNWGPQWNDYGWFYWDHAKKIEEQVESLGPISEKMSEESELDFDEILLKFSPVKILPDGINYSKYQDIIEDLKIPDRMFQLIFVCENIIRTFIIKILKNNGISSVNSLGINSLTRKIISRSQEEKLKRYLPIRGGHDVYYLDLSELKNIIINQWAFFKTSLPDQTWIQARIDSLYSLRNRVAHNSGALTSDELQSVETYCREIIKQIDPSI</sequence>
<evidence type="ECO:0000313" key="2">
    <source>
        <dbReference type="EMBL" id="KKN59015.1"/>
    </source>
</evidence>
<reference evidence="2" key="1">
    <citation type="journal article" date="2015" name="Nature">
        <title>Complex archaea that bridge the gap between prokaryotes and eukaryotes.</title>
        <authorList>
            <person name="Spang A."/>
            <person name="Saw J.H."/>
            <person name="Jorgensen S.L."/>
            <person name="Zaremba-Niedzwiedzka K."/>
            <person name="Martijn J."/>
            <person name="Lind A.E."/>
            <person name="van Eijk R."/>
            <person name="Schleper C."/>
            <person name="Guy L."/>
            <person name="Ettema T.J."/>
        </authorList>
    </citation>
    <scope>NUCLEOTIDE SEQUENCE</scope>
</reference>
<evidence type="ECO:0000259" key="1">
    <source>
        <dbReference type="Pfam" id="PF18731"/>
    </source>
</evidence>
<accession>A0A0F9RRA7</accession>
<dbReference type="AlphaFoldDB" id="A0A0F9RRA7"/>
<feature type="domain" description="Swt1-like HEPN" evidence="1">
    <location>
        <begin position="193"/>
        <end position="268"/>
    </location>
</feature>
<dbReference type="InterPro" id="IPR041650">
    <property type="entry name" value="HEPN_Swt1"/>
</dbReference>
<gene>
    <name evidence="2" type="ORF">LCGC14_0546400</name>
</gene>
<comment type="caution">
    <text evidence="2">The sequence shown here is derived from an EMBL/GenBank/DDBJ whole genome shotgun (WGS) entry which is preliminary data.</text>
</comment>
<dbReference type="EMBL" id="LAZR01000742">
    <property type="protein sequence ID" value="KKN59015.1"/>
    <property type="molecule type" value="Genomic_DNA"/>
</dbReference>
<protein>
    <recommendedName>
        <fullName evidence="1">Swt1-like HEPN domain-containing protein</fullName>
    </recommendedName>
</protein>